<evidence type="ECO:0000256" key="2">
    <source>
        <dbReference type="ARBA" id="ARBA00022475"/>
    </source>
</evidence>
<feature type="transmembrane region" description="Helical" evidence="9">
    <location>
        <begin position="182"/>
        <end position="207"/>
    </location>
</feature>
<dbReference type="InterPro" id="IPR010656">
    <property type="entry name" value="DctM"/>
</dbReference>
<feature type="transmembrane region" description="Helical" evidence="9">
    <location>
        <begin position="84"/>
        <end position="102"/>
    </location>
</feature>
<evidence type="ECO:0000256" key="7">
    <source>
        <dbReference type="RuleBase" id="RU369079"/>
    </source>
</evidence>
<dbReference type="GO" id="GO:0022857">
    <property type="term" value="F:transmembrane transporter activity"/>
    <property type="evidence" value="ECO:0007669"/>
    <property type="project" value="UniProtKB-UniRule"/>
</dbReference>
<dbReference type="InterPro" id="IPR004681">
    <property type="entry name" value="TRAP_DctM"/>
</dbReference>
<feature type="domain" description="TRAP C4-dicarboxylate transport system permease DctM subunit" evidence="10">
    <location>
        <begin position="21"/>
        <end position="233"/>
    </location>
</feature>
<keyword evidence="7" id="KW-0813">Transport</keyword>
<dbReference type="Pfam" id="PF06808">
    <property type="entry name" value="DctM"/>
    <property type="match status" value="1"/>
</dbReference>
<dbReference type="PANTHER" id="PTHR33362">
    <property type="entry name" value="SIALIC ACID TRAP TRANSPORTER PERMEASE PROTEIN SIAT-RELATED"/>
    <property type="match status" value="1"/>
</dbReference>
<evidence type="ECO:0000256" key="6">
    <source>
        <dbReference type="ARBA" id="ARBA00023136"/>
    </source>
</evidence>
<dbReference type="Proteomes" id="UP000305267">
    <property type="component" value="Unassembled WGS sequence"/>
</dbReference>
<evidence type="ECO:0000256" key="5">
    <source>
        <dbReference type="ARBA" id="ARBA00022989"/>
    </source>
</evidence>
<dbReference type="PANTHER" id="PTHR33362:SF5">
    <property type="entry name" value="C4-DICARBOXYLATE TRAP TRANSPORTER LARGE PERMEASE PROTEIN DCTM"/>
    <property type="match status" value="1"/>
</dbReference>
<protein>
    <submittedName>
        <fullName evidence="11">TRAP transporter large permease subunit</fullName>
    </submittedName>
</protein>
<keyword evidence="4 9" id="KW-0812">Transmembrane</keyword>
<keyword evidence="2" id="KW-1003">Cell membrane</keyword>
<name>A0A5C4LAU8_9HYPH</name>
<evidence type="ECO:0000256" key="8">
    <source>
        <dbReference type="SAM" id="MobiDB-lite"/>
    </source>
</evidence>
<sequence>MPSTATALSAPTRRTRSRAVVNYGLVVNVSIGSLFIAGILPGILIALSLILTICAMARLQDFDATQRVPLSAWARNLVRVTREAAFAIVMPVIILGGIYSGVFTATEASVGAVVYGFLVSRFVYRAITLRDVVRIPNESAVMTGMVMLIVAFTALFGYVLTVNQIPQYLGVLIGQVTSGPVGFLRLVNVLLFVVGTFMEALATILILGPILAPVAQSYGIDPVHLGIVNVAWTRPTVSCRGRSVARCSTCCRATTWSVSASSRRSSATSSRTARRSVPPPT</sequence>
<evidence type="ECO:0000256" key="3">
    <source>
        <dbReference type="ARBA" id="ARBA00022519"/>
    </source>
</evidence>
<keyword evidence="12" id="KW-1185">Reference proteome</keyword>
<feature type="region of interest" description="Disordered" evidence="8">
    <location>
        <begin position="262"/>
        <end position="281"/>
    </location>
</feature>
<keyword evidence="5 9" id="KW-1133">Transmembrane helix</keyword>
<evidence type="ECO:0000256" key="4">
    <source>
        <dbReference type="ARBA" id="ARBA00022692"/>
    </source>
</evidence>
<keyword evidence="6 9" id="KW-0472">Membrane</keyword>
<evidence type="ECO:0000313" key="11">
    <source>
        <dbReference type="EMBL" id="TNC08196.1"/>
    </source>
</evidence>
<feature type="non-terminal residue" evidence="11">
    <location>
        <position position="281"/>
    </location>
</feature>
<gene>
    <name evidence="11" type="ORF">FF100_30300</name>
</gene>
<evidence type="ECO:0000313" key="12">
    <source>
        <dbReference type="Proteomes" id="UP000305267"/>
    </source>
</evidence>
<comment type="function">
    <text evidence="7">Part of the tripartite ATP-independent periplasmic (TRAP) transport system.</text>
</comment>
<proteinExistence type="predicted"/>
<dbReference type="GO" id="GO:0005886">
    <property type="term" value="C:plasma membrane"/>
    <property type="evidence" value="ECO:0007669"/>
    <property type="project" value="UniProtKB-SubCell"/>
</dbReference>
<organism evidence="11 12">
    <name type="scientific">Methylobacterium terricola</name>
    <dbReference type="NCBI Taxonomy" id="2583531"/>
    <lineage>
        <taxon>Bacteria</taxon>
        <taxon>Pseudomonadati</taxon>
        <taxon>Pseudomonadota</taxon>
        <taxon>Alphaproteobacteria</taxon>
        <taxon>Hyphomicrobiales</taxon>
        <taxon>Methylobacteriaceae</taxon>
        <taxon>Methylobacterium</taxon>
    </lineage>
</organism>
<dbReference type="EMBL" id="VDDA01000026">
    <property type="protein sequence ID" value="TNC08196.1"/>
    <property type="molecule type" value="Genomic_DNA"/>
</dbReference>
<comment type="caution">
    <text evidence="11">The sequence shown here is derived from an EMBL/GenBank/DDBJ whole genome shotgun (WGS) entry which is preliminary data.</text>
</comment>
<feature type="transmembrane region" description="Helical" evidence="9">
    <location>
        <begin position="139"/>
        <end position="162"/>
    </location>
</feature>
<feature type="transmembrane region" description="Helical" evidence="9">
    <location>
        <begin position="108"/>
        <end position="127"/>
    </location>
</feature>
<evidence type="ECO:0000256" key="9">
    <source>
        <dbReference type="SAM" id="Phobius"/>
    </source>
</evidence>
<evidence type="ECO:0000256" key="1">
    <source>
        <dbReference type="ARBA" id="ARBA00004429"/>
    </source>
</evidence>
<dbReference type="AlphaFoldDB" id="A0A5C4LAU8"/>
<dbReference type="OrthoDB" id="7339120at2"/>
<keyword evidence="3 7" id="KW-0997">Cell inner membrane</keyword>
<accession>A0A5C4LAU8</accession>
<feature type="transmembrane region" description="Helical" evidence="9">
    <location>
        <begin position="34"/>
        <end position="57"/>
    </location>
</feature>
<reference evidence="11 12" key="1">
    <citation type="submission" date="2019-06" db="EMBL/GenBank/DDBJ databases">
        <title>Genome of Methylobacterium sp. 17Sr1-39.</title>
        <authorList>
            <person name="Seo T."/>
        </authorList>
    </citation>
    <scope>NUCLEOTIDE SEQUENCE [LARGE SCALE GENOMIC DNA]</scope>
    <source>
        <strain evidence="11 12">17Sr1-39</strain>
    </source>
</reference>
<feature type="compositionally biased region" description="Low complexity" evidence="8">
    <location>
        <begin position="262"/>
        <end position="271"/>
    </location>
</feature>
<evidence type="ECO:0000259" key="10">
    <source>
        <dbReference type="Pfam" id="PF06808"/>
    </source>
</evidence>
<comment type="subcellular location">
    <subcellularLocation>
        <location evidence="1 7">Cell inner membrane</location>
        <topology evidence="1 7">Multi-pass membrane protein</topology>
    </subcellularLocation>
</comment>